<evidence type="ECO:0000313" key="1">
    <source>
        <dbReference type="EMBL" id="MTU44128.1"/>
    </source>
</evidence>
<comment type="caution">
    <text evidence="1">The sequence shown here is derived from an EMBL/GenBank/DDBJ whole genome shotgun (WGS) entry which is preliminary data.</text>
</comment>
<dbReference type="EMBL" id="WNCL01000047">
    <property type="protein sequence ID" value="MTU44128.1"/>
    <property type="molecule type" value="Genomic_DNA"/>
</dbReference>
<dbReference type="AlphaFoldDB" id="A0A6I3S393"/>
<dbReference type="Proteomes" id="UP000462362">
    <property type="component" value="Unassembled WGS sequence"/>
</dbReference>
<protein>
    <submittedName>
        <fullName evidence="1">Uncharacterized protein</fullName>
    </submittedName>
</protein>
<proteinExistence type="predicted"/>
<name>A0A6I3S393_9BURK</name>
<dbReference type="RefSeq" id="WP_021868034.1">
    <property type="nucleotide sequence ID" value="NZ_CAOKAR010000026.1"/>
</dbReference>
<organism evidence="1 2">
    <name type="scientific">Parasutterella excrementihominis</name>
    <dbReference type="NCBI Taxonomy" id="487175"/>
    <lineage>
        <taxon>Bacteria</taxon>
        <taxon>Pseudomonadati</taxon>
        <taxon>Pseudomonadota</taxon>
        <taxon>Betaproteobacteria</taxon>
        <taxon>Burkholderiales</taxon>
        <taxon>Sutterellaceae</taxon>
        <taxon>Parasutterella</taxon>
    </lineage>
</organism>
<sequence>MIQDYFSLDKKGDDYLLLRIINKVDFEEEVVWARDFSLSDRSDISKPVEHLMSYLKGGFDSLSEWNGDMEGFHSSIQHFGFENLLRTDNLIPAFILRKDAKTPEINQLIFNELEKERETLGGKELETKVGLLHEALSSIGAKSYQPKDPEATVPVPLSLIFNKDWNAVGALLENYS</sequence>
<accession>A0A6I3S393</accession>
<evidence type="ECO:0000313" key="2">
    <source>
        <dbReference type="Proteomes" id="UP000462362"/>
    </source>
</evidence>
<gene>
    <name evidence="1" type="ORF">GMD42_11065</name>
</gene>
<reference evidence="1 2" key="1">
    <citation type="journal article" date="2019" name="Nat. Med.">
        <title>A library of human gut bacterial isolates paired with longitudinal multiomics data enables mechanistic microbiome research.</title>
        <authorList>
            <person name="Poyet M."/>
            <person name="Groussin M."/>
            <person name="Gibbons S.M."/>
            <person name="Avila-Pacheco J."/>
            <person name="Jiang X."/>
            <person name="Kearney S.M."/>
            <person name="Perrotta A.R."/>
            <person name="Berdy B."/>
            <person name="Zhao S."/>
            <person name="Lieberman T.D."/>
            <person name="Swanson P.K."/>
            <person name="Smith M."/>
            <person name="Roesemann S."/>
            <person name="Alexander J.E."/>
            <person name="Rich S.A."/>
            <person name="Livny J."/>
            <person name="Vlamakis H."/>
            <person name="Clish C."/>
            <person name="Bullock K."/>
            <person name="Deik A."/>
            <person name="Scott J."/>
            <person name="Pierce K.A."/>
            <person name="Xavier R.J."/>
            <person name="Alm E.J."/>
        </authorList>
    </citation>
    <scope>NUCLEOTIDE SEQUENCE [LARGE SCALE GENOMIC DNA]</scope>
    <source>
        <strain evidence="1 2">BIOML-A2</strain>
    </source>
</reference>